<name>A0AAY4D5H4_9TELE</name>
<dbReference type="AlphaFoldDB" id="A0AAY4D5H4"/>
<dbReference type="Proteomes" id="UP000694580">
    <property type="component" value="Chromosome 10"/>
</dbReference>
<feature type="region of interest" description="Disordered" evidence="1">
    <location>
        <begin position="1"/>
        <end position="41"/>
    </location>
</feature>
<dbReference type="PANTHER" id="PTHR12307:SF40">
    <property type="entry name" value="PROTEIN PHOSPHATASE 1 REGULATORY SUBUNIT 3F"/>
    <property type="match status" value="1"/>
</dbReference>
<evidence type="ECO:0000259" key="2">
    <source>
        <dbReference type="PROSITE" id="PS51159"/>
    </source>
</evidence>
<accession>A0AAY4D5H4</accession>
<reference evidence="3" key="2">
    <citation type="submission" date="2025-08" db="UniProtKB">
        <authorList>
            <consortium name="Ensembl"/>
        </authorList>
    </citation>
    <scope>IDENTIFICATION</scope>
</reference>
<dbReference type="Gene3D" id="2.60.40.2440">
    <property type="entry name" value="Carbohydrate binding type-21 domain"/>
    <property type="match status" value="1"/>
</dbReference>
<dbReference type="Pfam" id="PF03370">
    <property type="entry name" value="CBM_21"/>
    <property type="match status" value="1"/>
</dbReference>
<sequence>MSQSHNFLTIPEQRNDDEDEDAEGDARLLPRSSPVPRKRGRSIADETAEYLRIRLSLPRRRVSFADSAGEDLVAVREFVQFDSDEEECAGRHDADRPPAYRLCPEFEAPSGAELLRVVRAGGVAVERVSPVPDEPLAFGGLIRVLDVSYDKAVYVRATMDGWGSHFDHPAEYVAGSHDGDTDRFSFRLSFAPPYLFDGARIDFVVRYETPAGDRWANNDGKNYAVTLFFPLSSPPKRAHLHIPVKHNSAEILGENVEEFPAPFFT</sequence>
<dbReference type="InterPro" id="IPR038175">
    <property type="entry name" value="CBM21_dom_sf"/>
</dbReference>
<keyword evidence="4" id="KW-1185">Reference proteome</keyword>
<dbReference type="GO" id="GO:0005979">
    <property type="term" value="P:regulation of glycogen biosynthetic process"/>
    <property type="evidence" value="ECO:0007669"/>
    <property type="project" value="TreeGrafter"/>
</dbReference>
<organism evidence="3 4">
    <name type="scientific">Denticeps clupeoides</name>
    <name type="common">denticle herring</name>
    <dbReference type="NCBI Taxonomy" id="299321"/>
    <lineage>
        <taxon>Eukaryota</taxon>
        <taxon>Metazoa</taxon>
        <taxon>Chordata</taxon>
        <taxon>Craniata</taxon>
        <taxon>Vertebrata</taxon>
        <taxon>Euteleostomi</taxon>
        <taxon>Actinopterygii</taxon>
        <taxon>Neopterygii</taxon>
        <taxon>Teleostei</taxon>
        <taxon>Clupei</taxon>
        <taxon>Clupeiformes</taxon>
        <taxon>Denticipitoidei</taxon>
        <taxon>Denticipitidae</taxon>
        <taxon>Denticeps</taxon>
    </lineage>
</organism>
<dbReference type="GO" id="GO:0000164">
    <property type="term" value="C:protein phosphatase type 1 complex"/>
    <property type="evidence" value="ECO:0007669"/>
    <property type="project" value="TreeGrafter"/>
</dbReference>
<dbReference type="GO" id="GO:2001069">
    <property type="term" value="F:glycogen binding"/>
    <property type="evidence" value="ECO:0007669"/>
    <property type="project" value="TreeGrafter"/>
</dbReference>
<evidence type="ECO:0000256" key="1">
    <source>
        <dbReference type="SAM" id="MobiDB-lite"/>
    </source>
</evidence>
<protein>
    <recommendedName>
        <fullName evidence="2">CBM21 domain-containing protein</fullName>
    </recommendedName>
</protein>
<evidence type="ECO:0000313" key="4">
    <source>
        <dbReference type="Proteomes" id="UP000694580"/>
    </source>
</evidence>
<evidence type="ECO:0000313" key="3">
    <source>
        <dbReference type="Ensembl" id="ENSDCDP00010040790.1"/>
    </source>
</evidence>
<dbReference type="Ensembl" id="ENSDCDT00010050680.1">
    <property type="protein sequence ID" value="ENSDCDP00010040790.1"/>
    <property type="gene ID" value="ENSDCDG00010025976.1"/>
</dbReference>
<dbReference type="GO" id="GO:0008157">
    <property type="term" value="F:protein phosphatase 1 binding"/>
    <property type="evidence" value="ECO:0007669"/>
    <property type="project" value="TreeGrafter"/>
</dbReference>
<dbReference type="InterPro" id="IPR005036">
    <property type="entry name" value="CBM21_dom"/>
</dbReference>
<dbReference type="PROSITE" id="PS51159">
    <property type="entry name" value="CBM21"/>
    <property type="match status" value="1"/>
</dbReference>
<reference evidence="3" key="3">
    <citation type="submission" date="2025-09" db="UniProtKB">
        <authorList>
            <consortium name="Ensembl"/>
        </authorList>
    </citation>
    <scope>IDENTIFICATION</scope>
</reference>
<feature type="domain" description="CBM21" evidence="2">
    <location>
        <begin position="117"/>
        <end position="226"/>
    </location>
</feature>
<reference evidence="3 4" key="1">
    <citation type="submission" date="2020-06" db="EMBL/GenBank/DDBJ databases">
        <authorList>
            <consortium name="Wellcome Sanger Institute Data Sharing"/>
        </authorList>
    </citation>
    <scope>NUCLEOTIDE SEQUENCE [LARGE SCALE GENOMIC DNA]</scope>
</reference>
<dbReference type="GeneTree" id="ENSGT00940000157682"/>
<dbReference type="PANTHER" id="PTHR12307">
    <property type="entry name" value="PROTEIN PHOSPHATASE 1 REGULATORY SUBUNIT"/>
    <property type="match status" value="1"/>
</dbReference>
<proteinExistence type="predicted"/>
<dbReference type="InterPro" id="IPR050782">
    <property type="entry name" value="PP1_regulatory_subunit_3"/>
</dbReference>